<dbReference type="GO" id="GO:0016491">
    <property type="term" value="F:oxidoreductase activity"/>
    <property type="evidence" value="ECO:0007669"/>
    <property type="project" value="TreeGrafter"/>
</dbReference>
<protein>
    <submittedName>
        <fullName evidence="1">Short-chain dehydrogenase/reductase family 9C member 7</fullName>
    </submittedName>
</protein>
<proteinExistence type="predicted"/>
<organism evidence="1 3">
    <name type="scientific">Toxocara canis</name>
    <name type="common">Canine roundworm</name>
    <dbReference type="NCBI Taxonomy" id="6265"/>
    <lineage>
        <taxon>Eukaryota</taxon>
        <taxon>Metazoa</taxon>
        <taxon>Ecdysozoa</taxon>
        <taxon>Nematoda</taxon>
        <taxon>Chromadorea</taxon>
        <taxon>Rhabditida</taxon>
        <taxon>Spirurina</taxon>
        <taxon>Ascaridomorpha</taxon>
        <taxon>Ascaridoidea</taxon>
        <taxon>Toxocaridae</taxon>
        <taxon>Toxocara</taxon>
    </lineage>
</organism>
<reference evidence="2" key="2">
    <citation type="submission" date="2018-11" db="EMBL/GenBank/DDBJ databases">
        <authorList>
            <consortium name="Pathogen Informatics"/>
        </authorList>
    </citation>
    <scope>NUCLEOTIDE SEQUENCE [LARGE SCALE GENOMIC DNA]</scope>
</reference>
<dbReference type="InterPro" id="IPR036291">
    <property type="entry name" value="NAD(P)-bd_dom_sf"/>
</dbReference>
<dbReference type="SUPFAM" id="SSF51735">
    <property type="entry name" value="NAD(P)-binding Rossmann-fold domains"/>
    <property type="match status" value="1"/>
</dbReference>
<dbReference type="PANTHER" id="PTHR43313">
    <property type="entry name" value="SHORT-CHAIN DEHYDROGENASE/REDUCTASE FAMILY 9C"/>
    <property type="match status" value="1"/>
</dbReference>
<dbReference type="STRING" id="6265.A0A0B2V4W3"/>
<dbReference type="OrthoDB" id="2102561at2759"/>
<dbReference type="Pfam" id="PF00106">
    <property type="entry name" value="adh_short"/>
    <property type="match status" value="1"/>
</dbReference>
<dbReference type="EMBL" id="UYWY01000425">
    <property type="protein sequence ID" value="VDM24810.1"/>
    <property type="molecule type" value="Genomic_DNA"/>
</dbReference>
<keyword evidence="3" id="KW-1185">Reference proteome</keyword>
<dbReference type="EMBL" id="JPKZ01002488">
    <property type="protein sequence ID" value="KHN76524.1"/>
    <property type="molecule type" value="Genomic_DNA"/>
</dbReference>
<evidence type="ECO:0000313" key="2">
    <source>
        <dbReference type="EMBL" id="VDM24810.1"/>
    </source>
</evidence>
<evidence type="ECO:0000313" key="3">
    <source>
        <dbReference type="Proteomes" id="UP000031036"/>
    </source>
</evidence>
<evidence type="ECO:0000313" key="1">
    <source>
        <dbReference type="EMBL" id="KHN76524.1"/>
    </source>
</evidence>
<gene>
    <name evidence="1" type="primary">Sdr9c7</name>
    <name evidence="1" type="ORF">Tcan_08275</name>
    <name evidence="2" type="ORF">TCNE_LOCUS755</name>
</gene>
<dbReference type="Proteomes" id="UP000031036">
    <property type="component" value="Unassembled WGS sequence"/>
</dbReference>
<dbReference type="InterPro" id="IPR002347">
    <property type="entry name" value="SDR_fam"/>
</dbReference>
<sequence>MLCCFFFAFILLVLYYLVKYFLELPKVANLTEKVIFITGCDTGFGRLLAVKCAERGMKVFAGCLTKEGERSLKSEGEETHGSIRTMHLDVTNQESIEKAVVFTEMQLSGGLQLWALVNNAGFFALHGPDDWCTIEDYEHSLRINTLGHIRVIHAFRHLLERSKGRIVTVTSADGRLTTAGAIAYSVAEFATEAYISALRKELRSFGITCCIIELGTFRTEFTDSAAINGRLNSSWEKLTHKKKVKYGEEYKSNYIASVDRRIQQHASSCLNCVVNTYFHAITARYPRFRYRCGCDAHFAALISHLPDAIADAISVTFAKTSAKPSIIENDKKEQ</sequence>
<dbReference type="AlphaFoldDB" id="A0A0B2V4W3"/>
<dbReference type="OMA" id="IRHELHY"/>
<dbReference type="PRINTS" id="PR00081">
    <property type="entry name" value="GDHRDH"/>
</dbReference>
<reference evidence="1 3" key="1">
    <citation type="submission" date="2014-11" db="EMBL/GenBank/DDBJ databases">
        <title>Genetic blueprint of the zoonotic pathogen Toxocara canis.</title>
        <authorList>
            <person name="Zhu X.-Q."/>
            <person name="Korhonen P.K."/>
            <person name="Cai H."/>
            <person name="Young N.D."/>
            <person name="Nejsum P."/>
            <person name="von Samson-Himmelstjerna G."/>
            <person name="Boag P.R."/>
            <person name="Tan P."/>
            <person name="Li Q."/>
            <person name="Min J."/>
            <person name="Yang Y."/>
            <person name="Wang X."/>
            <person name="Fang X."/>
            <person name="Hall R.S."/>
            <person name="Hofmann A."/>
            <person name="Sternberg P.W."/>
            <person name="Jex A.R."/>
            <person name="Gasser R.B."/>
        </authorList>
    </citation>
    <scope>NUCLEOTIDE SEQUENCE [LARGE SCALE GENOMIC DNA]</scope>
    <source>
        <strain evidence="1">PN_DK_2014</strain>
    </source>
</reference>
<name>A0A0B2V4W3_TOXCA</name>
<dbReference type="GO" id="GO:0008202">
    <property type="term" value="P:steroid metabolic process"/>
    <property type="evidence" value="ECO:0007669"/>
    <property type="project" value="TreeGrafter"/>
</dbReference>
<accession>A0A0B2V4W3</accession>
<dbReference type="PANTHER" id="PTHR43313:SF34">
    <property type="entry name" value="RETINOL DEHYDROGENASE 7"/>
    <property type="match status" value="1"/>
</dbReference>
<dbReference type="Gene3D" id="3.40.50.720">
    <property type="entry name" value="NAD(P)-binding Rossmann-like Domain"/>
    <property type="match status" value="1"/>
</dbReference>